<sequence length="179" mass="20971">MHKYTSHHELKQFIETFEDNTQLKQGFVYGRKEEFLLDAFKKCFRFITAAGGLVINPNNEYLIIHRLGVFDLPKGKTEDGETFRRTALREVEEECGLDNLVIRHPLLSTYHTYEQNGIHYLKETAWFFMDYFGFEKPSPQTEENITSAQWVKKADLPNVVQNTYPSIIEVLKKASLLFQ</sequence>
<proteinExistence type="predicted"/>
<dbReference type="InterPro" id="IPR020084">
    <property type="entry name" value="NUDIX_hydrolase_CS"/>
</dbReference>
<evidence type="ECO:0000259" key="3">
    <source>
        <dbReference type="PROSITE" id="PS51462"/>
    </source>
</evidence>
<keyword evidence="2" id="KW-0378">Hydrolase</keyword>
<reference evidence="4 5" key="1">
    <citation type="submission" date="2021-01" db="EMBL/GenBank/DDBJ databases">
        <title>Carboxyliciviraga sp.nov., isolated from coastal sediments.</title>
        <authorList>
            <person name="Lu D."/>
            <person name="Zhang T."/>
        </authorList>
    </citation>
    <scope>NUCLEOTIDE SEQUENCE [LARGE SCALE GENOMIC DNA]</scope>
    <source>
        <strain evidence="4 5">N1Y132</strain>
    </source>
</reference>
<dbReference type="SUPFAM" id="SSF55811">
    <property type="entry name" value="Nudix"/>
    <property type="match status" value="1"/>
</dbReference>
<keyword evidence="5" id="KW-1185">Reference proteome</keyword>
<dbReference type="PANTHER" id="PTHR43046">
    <property type="entry name" value="GDP-MANNOSE MANNOSYL HYDROLASE"/>
    <property type="match status" value="1"/>
</dbReference>
<comment type="cofactor">
    <cofactor evidence="1">
        <name>Mg(2+)</name>
        <dbReference type="ChEBI" id="CHEBI:18420"/>
    </cofactor>
</comment>
<dbReference type="Gene3D" id="3.90.79.10">
    <property type="entry name" value="Nucleoside Triphosphate Pyrophosphohydrolase"/>
    <property type="match status" value="1"/>
</dbReference>
<name>A0ABS1HI73_9BACT</name>
<dbReference type="InterPro" id="IPR000086">
    <property type="entry name" value="NUDIX_hydrolase_dom"/>
</dbReference>
<dbReference type="PROSITE" id="PS51462">
    <property type="entry name" value="NUDIX"/>
    <property type="match status" value="1"/>
</dbReference>
<dbReference type="RefSeq" id="WP_200464480.1">
    <property type="nucleotide sequence ID" value="NZ_JAENRR010000014.1"/>
</dbReference>
<dbReference type="InterPro" id="IPR015797">
    <property type="entry name" value="NUDIX_hydrolase-like_dom_sf"/>
</dbReference>
<comment type="caution">
    <text evidence="4">The sequence shown here is derived from an EMBL/GenBank/DDBJ whole genome shotgun (WGS) entry which is preliminary data.</text>
</comment>
<feature type="domain" description="Nudix hydrolase" evidence="3">
    <location>
        <begin position="45"/>
        <end position="173"/>
    </location>
</feature>
<accession>A0ABS1HI73</accession>
<protein>
    <submittedName>
        <fullName evidence="4">NUDIX domain-containing protein</fullName>
    </submittedName>
</protein>
<organism evidence="4 5">
    <name type="scientific">Carboxylicivirga marina</name>
    <dbReference type="NCBI Taxonomy" id="2800988"/>
    <lineage>
        <taxon>Bacteria</taxon>
        <taxon>Pseudomonadati</taxon>
        <taxon>Bacteroidota</taxon>
        <taxon>Bacteroidia</taxon>
        <taxon>Marinilabiliales</taxon>
        <taxon>Marinilabiliaceae</taxon>
        <taxon>Carboxylicivirga</taxon>
    </lineage>
</organism>
<evidence type="ECO:0000256" key="2">
    <source>
        <dbReference type="ARBA" id="ARBA00022801"/>
    </source>
</evidence>
<dbReference type="Proteomes" id="UP000605676">
    <property type="component" value="Unassembled WGS sequence"/>
</dbReference>
<gene>
    <name evidence="4" type="ORF">JIV24_07870</name>
</gene>
<dbReference type="EMBL" id="JAENRR010000014">
    <property type="protein sequence ID" value="MBK3517252.1"/>
    <property type="molecule type" value="Genomic_DNA"/>
</dbReference>
<dbReference type="Pfam" id="PF00293">
    <property type="entry name" value="NUDIX"/>
    <property type="match status" value="1"/>
</dbReference>
<evidence type="ECO:0000313" key="4">
    <source>
        <dbReference type="EMBL" id="MBK3517252.1"/>
    </source>
</evidence>
<evidence type="ECO:0000313" key="5">
    <source>
        <dbReference type="Proteomes" id="UP000605676"/>
    </source>
</evidence>
<evidence type="ECO:0000256" key="1">
    <source>
        <dbReference type="ARBA" id="ARBA00001946"/>
    </source>
</evidence>
<dbReference type="PANTHER" id="PTHR43046:SF14">
    <property type="entry name" value="MUTT_NUDIX FAMILY PROTEIN"/>
    <property type="match status" value="1"/>
</dbReference>
<dbReference type="PROSITE" id="PS00893">
    <property type="entry name" value="NUDIX_BOX"/>
    <property type="match status" value="1"/>
</dbReference>
<dbReference type="CDD" id="cd03673">
    <property type="entry name" value="NUDIX_Ap6A_hydrolase"/>
    <property type="match status" value="1"/>
</dbReference>